<name>A0ABD5R720_9EURY</name>
<dbReference type="AlphaFoldDB" id="A0ABD5R720"/>
<evidence type="ECO:0000313" key="3">
    <source>
        <dbReference type="Proteomes" id="UP001596201"/>
    </source>
</evidence>
<keyword evidence="3" id="KW-1185">Reference proteome</keyword>
<accession>A0ABD5R720</accession>
<sequence>MTDDRDDPDTEAESDADGSVDDAVPLTDWRRVESALRDLDGTVTATDDRIELRSGSARFAVTRDGRVEAGMPLHDLTTGRVTALAVDHDRGAIRLVTDDGEMAYEFRLP</sequence>
<gene>
    <name evidence="2" type="ORF">ACFPJ5_02145</name>
</gene>
<comment type="caution">
    <text evidence="2">The sequence shown here is derived from an EMBL/GenBank/DDBJ whole genome shotgun (WGS) entry which is preliminary data.</text>
</comment>
<feature type="region of interest" description="Disordered" evidence="1">
    <location>
        <begin position="1"/>
        <end position="24"/>
    </location>
</feature>
<dbReference type="RefSeq" id="WP_227228995.1">
    <property type="nucleotide sequence ID" value="NZ_JAJCVJ010000001.1"/>
</dbReference>
<organism evidence="2 3">
    <name type="scientific">Salinirubrum litoreum</name>
    <dbReference type="NCBI Taxonomy" id="1126234"/>
    <lineage>
        <taxon>Archaea</taxon>
        <taxon>Methanobacteriati</taxon>
        <taxon>Methanobacteriota</taxon>
        <taxon>Stenosarchaea group</taxon>
        <taxon>Halobacteria</taxon>
        <taxon>Halobacteriales</taxon>
        <taxon>Haloferacaceae</taxon>
        <taxon>Salinirubrum</taxon>
    </lineage>
</organism>
<feature type="compositionally biased region" description="Acidic residues" evidence="1">
    <location>
        <begin position="1"/>
        <end position="20"/>
    </location>
</feature>
<reference evidence="2 3" key="1">
    <citation type="journal article" date="2019" name="Int. J. Syst. Evol. Microbiol.">
        <title>The Global Catalogue of Microorganisms (GCM) 10K type strain sequencing project: providing services to taxonomists for standard genome sequencing and annotation.</title>
        <authorList>
            <consortium name="The Broad Institute Genomics Platform"/>
            <consortium name="The Broad Institute Genome Sequencing Center for Infectious Disease"/>
            <person name="Wu L."/>
            <person name="Ma J."/>
        </authorList>
    </citation>
    <scope>NUCLEOTIDE SEQUENCE [LARGE SCALE GENOMIC DNA]</scope>
    <source>
        <strain evidence="2 3">CGMCC 1.12237</strain>
    </source>
</reference>
<protein>
    <submittedName>
        <fullName evidence="2">Uncharacterized protein</fullName>
    </submittedName>
</protein>
<evidence type="ECO:0000313" key="2">
    <source>
        <dbReference type="EMBL" id="MFC5365723.1"/>
    </source>
</evidence>
<proteinExistence type="predicted"/>
<evidence type="ECO:0000256" key="1">
    <source>
        <dbReference type="SAM" id="MobiDB-lite"/>
    </source>
</evidence>
<dbReference type="Proteomes" id="UP001596201">
    <property type="component" value="Unassembled WGS sequence"/>
</dbReference>
<dbReference type="EMBL" id="JBHSKX010000001">
    <property type="protein sequence ID" value="MFC5365723.1"/>
    <property type="molecule type" value="Genomic_DNA"/>
</dbReference>